<dbReference type="GO" id="GO:0016740">
    <property type="term" value="F:transferase activity"/>
    <property type="evidence" value="ECO:0007669"/>
    <property type="project" value="UniProtKB-KW"/>
</dbReference>
<evidence type="ECO:0000313" key="6">
    <source>
        <dbReference type="Proteomes" id="UP000032076"/>
    </source>
</evidence>
<dbReference type="Proteomes" id="UP000040576">
    <property type="component" value="Unassembled WGS sequence"/>
</dbReference>
<dbReference type="Proteomes" id="UP000032076">
    <property type="component" value="Unassembled WGS sequence"/>
</dbReference>
<evidence type="ECO:0000313" key="7">
    <source>
        <dbReference type="Proteomes" id="UP000040576"/>
    </source>
</evidence>
<feature type="domain" description="Response regulatory" evidence="3">
    <location>
        <begin position="28"/>
        <end position="142"/>
    </location>
</feature>
<reference evidence="5 6" key="2">
    <citation type="submission" date="2015-01" db="EMBL/GenBank/DDBJ databases">
        <title>Draft Genome Sequences of Four Bacillus thermoamylovorans Strains, Isolated From Food Products.</title>
        <authorList>
            <person name="Krawcyk A.O."/>
            <person name="Berendsen E.M."/>
            <person name="Eijlander R.T."/>
            <person name="de Jong A."/>
            <person name="Wells-Bennik M."/>
            <person name="Kuipers O.P."/>
        </authorList>
    </citation>
    <scope>NUCLEOTIDE SEQUENCE [LARGE SCALE GENOMIC DNA]</scope>
    <source>
        <strain evidence="5 6">B4167</strain>
    </source>
</reference>
<keyword evidence="7" id="KW-1185">Reference proteome</keyword>
<gene>
    <name evidence="5" type="ORF">B4167_1312</name>
    <name evidence="4" type="ORF">BT1A1_3347</name>
</gene>
<accession>A0A090J367</accession>
<reference evidence="4 7" key="1">
    <citation type="submission" date="2014-07" db="EMBL/GenBank/DDBJ databases">
        <authorList>
            <person name="Wibberg Daniel"/>
        </authorList>
    </citation>
    <scope>NUCLEOTIDE SEQUENCE [LARGE SCALE GENOMIC DNA]</scope>
</reference>
<dbReference type="SUPFAM" id="SSF52172">
    <property type="entry name" value="CheY-like"/>
    <property type="match status" value="1"/>
</dbReference>
<dbReference type="PATRIC" id="fig|35841.6.peg.4004"/>
<evidence type="ECO:0000256" key="1">
    <source>
        <dbReference type="ARBA" id="ARBA00022553"/>
    </source>
</evidence>
<evidence type="ECO:0000259" key="3">
    <source>
        <dbReference type="PROSITE" id="PS50110"/>
    </source>
</evidence>
<dbReference type="InterPro" id="IPR050595">
    <property type="entry name" value="Bact_response_regulator"/>
</dbReference>
<dbReference type="InterPro" id="IPR011006">
    <property type="entry name" value="CheY-like_superfamily"/>
</dbReference>
<proteinExistence type="predicted"/>
<feature type="modified residue" description="4-aspartylphosphate" evidence="2">
    <location>
        <position position="77"/>
    </location>
</feature>
<dbReference type="Pfam" id="PF00072">
    <property type="entry name" value="Response_reg"/>
    <property type="match status" value="1"/>
</dbReference>
<dbReference type="EMBL" id="CCRF01000102">
    <property type="protein sequence ID" value="CEE03128.1"/>
    <property type="molecule type" value="Genomic_DNA"/>
</dbReference>
<dbReference type="eggNOG" id="COG2204">
    <property type="taxonomic scope" value="Bacteria"/>
</dbReference>
<sequence>MSNINEGESVGIKGILKDRGEAKMDNGKILIVDDQFGIRLLLNEVFKKEGYQTYQAENGQIALELAGMHSPDLVVLDIKIPGMDGIEILKRMKEIDPSIRVIIMTADGDLKMIHKAKELGALTHIAKPFDIEELAKTVKEILSDKILEKM</sequence>
<keyword evidence="4" id="KW-0808">Transferase</keyword>
<dbReference type="AlphaFoldDB" id="A0A090J367"/>
<evidence type="ECO:0000313" key="4">
    <source>
        <dbReference type="EMBL" id="CEE03128.1"/>
    </source>
</evidence>
<dbReference type="STRING" id="35841.B4167_1312"/>
<evidence type="ECO:0000313" key="5">
    <source>
        <dbReference type="EMBL" id="KIO70905.1"/>
    </source>
</evidence>
<name>A0A090J367_9BACI</name>
<organism evidence="4 7">
    <name type="scientific">Caldibacillus thermoamylovorans</name>
    <dbReference type="NCBI Taxonomy" id="35841"/>
    <lineage>
        <taxon>Bacteria</taxon>
        <taxon>Bacillati</taxon>
        <taxon>Bacillota</taxon>
        <taxon>Bacilli</taxon>
        <taxon>Bacillales</taxon>
        <taxon>Bacillaceae</taxon>
        <taxon>Caldibacillus</taxon>
    </lineage>
</organism>
<dbReference type="SMART" id="SM00448">
    <property type="entry name" value="REC"/>
    <property type="match status" value="1"/>
</dbReference>
<dbReference type="PANTHER" id="PTHR44591:SF3">
    <property type="entry name" value="RESPONSE REGULATORY DOMAIN-CONTAINING PROTEIN"/>
    <property type="match status" value="1"/>
</dbReference>
<dbReference type="EMBL" id="JXLU01000136">
    <property type="protein sequence ID" value="KIO70905.1"/>
    <property type="molecule type" value="Genomic_DNA"/>
</dbReference>
<dbReference type="InterPro" id="IPR001789">
    <property type="entry name" value="Sig_transdc_resp-reg_receiver"/>
</dbReference>
<dbReference type="PROSITE" id="PS50110">
    <property type="entry name" value="RESPONSE_REGULATORY"/>
    <property type="match status" value="1"/>
</dbReference>
<dbReference type="GO" id="GO:0000160">
    <property type="term" value="P:phosphorelay signal transduction system"/>
    <property type="evidence" value="ECO:0007669"/>
    <property type="project" value="InterPro"/>
</dbReference>
<keyword evidence="1 2" id="KW-0597">Phosphoprotein</keyword>
<dbReference type="Gene3D" id="3.40.50.2300">
    <property type="match status" value="1"/>
</dbReference>
<protein>
    <submittedName>
        <fullName evidence="4">Sporulation initiation phosphotransferase F</fullName>
    </submittedName>
</protein>
<dbReference type="PANTHER" id="PTHR44591">
    <property type="entry name" value="STRESS RESPONSE REGULATOR PROTEIN 1"/>
    <property type="match status" value="1"/>
</dbReference>
<evidence type="ECO:0000256" key="2">
    <source>
        <dbReference type="PROSITE-ProRule" id="PRU00169"/>
    </source>
</evidence>